<protein>
    <recommendedName>
        <fullName evidence="9">Lycopene cyclase domain-containing protein</fullName>
    </recommendedName>
</protein>
<evidence type="ECO:0000256" key="1">
    <source>
        <dbReference type="ARBA" id="ARBA00004141"/>
    </source>
</evidence>
<feature type="transmembrane region" description="Helical" evidence="8">
    <location>
        <begin position="50"/>
        <end position="69"/>
    </location>
</feature>
<dbReference type="NCBIfam" id="TIGR03462">
    <property type="entry name" value="CarR_dom_SF"/>
    <property type="match status" value="1"/>
</dbReference>
<keyword evidence="7" id="KW-0413">Isomerase</keyword>
<dbReference type="Pfam" id="PF18916">
    <property type="entry name" value="Lycopene_cyc"/>
    <property type="match status" value="1"/>
</dbReference>
<evidence type="ECO:0000256" key="6">
    <source>
        <dbReference type="ARBA" id="ARBA00023136"/>
    </source>
</evidence>
<dbReference type="EMBL" id="MFLV01000022">
    <property type="protein sequence ID" value="OGG71444.1"/>
    <property type="molecule type" value="Genomic_DNA"/>
</dbReference>
<sequence length="121" mass="14556">MRFLPSPPEKKFFINSFMAYIYWLTIFVWLPIIILWAINWKYLSQYKKTFLYCVIWALIFSIPWDIWAVRADIWRFPQDTNIGVLIGGLPLEEYFFMIFVTMLVSTVALLLRKFFAVRANP</sequence>
<dbReference type="GO" id="GO:0016020">
    <property type="term" value="C:membrane"/>
    <property type="evidence" value="ECO:0007669"/>
    <property type="project" value="UniProtKB-SubCell"/>
</dbReference>
<accession>A0A1F6ECQ0</accession>
<evidence type="ECO:0000259" key="9">
    <source>
        <dbReference type="Pfam" id="PF18916"/>
    </source>
</evidence>
<feature type="domain" description="Lycopene cyclase" evidence="9">
    <location>
        <begin position="20"/>
        <end position="107"/>
    </location>
</feature>
<evidence type="ECO:0000256" key="5">
    <source>
        <dbReference type="ARBA" id="ARBA00022989"/>
    </source>
</evidence>
<gene>
    <name evidence="10" type="ORF">A3A35_03295</name>
</gene>
<dbReference type="Proteomes" id="UP000179115">
    <property type="component" value="Unassembled WGS sequence"/>
</dbReference>
<feature type="transmembrane region" description="Helical" evidence="8">
    <location>
        <begin position="20"/>
        <end position="38"/>
    </location>
</feature>
<dbReference type="GO" id="GO:0045436">
    <property type="term" value="F:lycopene beta cyclase activity"/>
    <property type="evidence" value="ECO:0007669"/>
    <property type="project" value="UniProtKB-ARBA"/>
</dbReference>
<organism evidence="10 11">
    <name type="scientific">Candidatus Kaiserbacteria bacterium RIFCSPLOWO2_01_FULL_51_21</name>
    <dbReference type="NCBI Taxonomy" id="1798508"/>
    <lineage>
        <taxon>Bacteria</taxon>
        <taxon>Candidatus Kaiseribacteriota</taxon>
    </lineage>
</organism>
<keyword evidence="4" id="KW-0125">Carotenoid biosynthesis</keyword>
<comment type="pathway">
    <text evidence="2">Carotenoid biosynthesis.</text>
</comment>
<comment type="subcellular location">
    <subcellularLocation>
        <location evidence="1">Membrane</location>
        <topology evidence="1">Multi-pass membrane protein</topology>
    </subcellularLocation>
</comment>
<reference evidence="10 11" key="1">
    <citation type="journal article" date="2016" name="Nat. Commun.">
        <title>Thousands of microbial genomes shed light on interconnected biogeochemical processes in an aquifer system.</title>
        <authorList>
            <person name="Anantharaman K."/>
            <person name="Brown C.T."/>
            <person name="Hug L.A."/>
            <person name="Sharon I."/>
            <person name="Castelle C.J."/>
            <person name="Probst A.J."/>
            <person name="Thomas B.C."/>
            <person name="Singh A."/>
            <person name="Wilkins M.J."/>
            <person name="Karaoz U."/>
            <person name="Brodie E.L."/>
            <person name="Williams K.H."/>
            <person name="Hubbard S.S."/>
            <person name="Banfield J.F."/>
        </authorList>
    </citation>
    <scope>NUCLEOTIDE SEQUENCE [LARGE SCALE GENOMIC DNA]</scope>
</reference>
<name>A0A1F6ECQ0_9BACT</name>
<evidence type="ECO:0000256" key="7">
    <source>
        <dbReference type="ARBA" id="ARBA00023235"/>
    </source>
</evidence>
<feature type="transmembrane region" description="Helical" evidence="8">
    <location>
        <begin position="94"/>
        <end position="111"/>
    </location>
</feature>
<dbReference type="InterPro" id="IPR017825">
    <property type="entry name" value="Lycopene_cyclase_dom"/>
</dbReference>
<proteinExistence type="predicted"/>
<dbReference type="GO" id="GO:0016117">
    <property type="term" value="P:carotenoid biosynthetic process"/>
    <property type="evidence" value="ECO:0007669"/>
    <property type="project" value="UniProtKB-KW"/>
</dbReference>
<comment type="caution">
    <text evidence="10">The sequence shown here is derived from an EMBL/GenBank/DDBJ whole genome shotgun (WGS) entry which is preliminary data.</text>
</comment>
<evidence type="ECO:0000256" key="4">
    <source>
        <dbReference type="ARBA" id="ARBA00022746"/>
    </source>
</evidence>
<keyword evidence="6 8" id="KW-0472">Membrane</keyword>
<evidence type="ECO:0000313" key="10">
    <source>
        <dbReference type="EMBL" id="OGG71444.1"/>
    </source>
</evidence>
<dbReference type="STRING" id="1798508.A3A35_03295"/>
<evidence type="ECO:0000313" key="11">
    <source>
        <dbReference type="Proteomes" id="UP000179115"/>
    </source>
</evidence>
<keyword evidence="5 8" id="KW-1133">Transmembrane helix</keyword>
<dbReference type="AlphaFoldDB" id="A0A1F6ECQ0"/>
<evidence type="ECO:0000256" key="8">
    <source>
        <dbReference type="SAM" id="Phobius"/>
    </source>
</evidence>
<dbReference type="GO" id="GO:0016872">
    <property type="term" value="F:intramolecular lyase activity"/>
    <property type="evidence" value="ECO:0007669"/>
    <property type="project" value="InterPro"/>
</dbReference>
<evidence type="ECO:0000256" key="3">
    <source>
        <dbReference type="ARBA" id="ARBA00022692"/>
    </source>
</evidence>
<evidence type="ECO:0000256" key="2">
    <source>
        <dbReference type="ARBA" id="ARBA00004829"/>
    </source>
</evidence>
<keyword evidence="3 8" id="KW-0812">Transmembrane</keyword>